<protein>
    <submittedName>
        <fullName evidence="1">Uncharacterized protein</fullName>
    </submittedName>
</protein>
<gene>
    <name evidence="1" type="ORF">BIFGAL_04251</name>
</gene>
<dbReference type="AlphaFoldDB" id="D1NWJ8"/>
<accession>D1NWJ8</accession>
<sequence>MGLGSGAASTGGIAAPVRGGAMGLGAGAEIGAGAVPGAVPGAAGVGNGCVG</sequence>
<dbReference type="Proteomes" id="UP000003656">
    <property type="component" value="Unassembled WGS sequence"/>
</dbReference>
<comment type="caution">
    <text evidence="1">The sequence shown here is derived from an EMBL/GenBank/DDBJ whole genome shotgun (WGS) entry which is preliminary data.</text>
</comment>
<name>D1NWJ8_9BIFI</name>
<dbReference type="EMBL" id="ABXB03000004">
    <property type="protein sequence ID" value="EFA22484.1"/>
    <property type="molecule type" value="Genomic_DNA"/>
</dbReference>
<proteinExistence type="predicted"/>
<reference evidence="1 2" key="1">
    <citation type="submission" date="2009-11" db="EMBL/GenBank/DDBJ databases">
        <authorList>
            <person name="Weinstock G."/>
            <person name="Sodergren E."/>
            <person name="Clifton S."/>
            <person name="Fulton L."/>
            <person name="Fulton B."/>
            <person name="Courtney L."/>
            <person name="Fronick C."/>
            <person name="Harrison M."/>
            <person name="Strong C."/>
            <person name="Farmer C."/>
            <person name="Delahaunty K."/>
            <person name="Markovic C."/>
            <person name="Hall O."/>
            <person name="Minx P."/>
            <person name="Tomlinson C."/>
            <person name="Mitreva M."/>
            <person name="Nelson J."/>
            <person name="Hou S."/>
            <person name="Wollam A."/>
            <person name="Pepin K.H."/>
            <person name="Johnson M."/>
            <person name="Bhonagiri V."/>
            <person name="Nash W.E."/>
            <person name="Warren W."/>
            <person name="Chinwalla A."/>
            <person name="Mardis E.R."/>
            <person name="Wilson R.K."/>
        </authorList>
    </citation>
    <scope>NUCLEOTIDE SEQUENCE [LARGE SCALE GENOMIC DNA]</scope>
    <source>
        <strain evidence="1 2">DSM 20093</strain>
    </source>
</reference>
<evidence type="ECO:0000313" key="1">
    <source>
        <dbReference type="EMBL" id="EFA22484.1"/>
    </source>
</evidence>
<organism evidence="1 2">
    <name type="scientific">Bifidobacterium gallicum DSM 20093 = LMG 11596</name>
    <dbReference type="NCBI Taxonomy" id="561180"/>
    <lineage>
        <taxon>Bacteria</taxon>
        <taxon>Bacillati</taxon>
        <taxon>Actinomycetota</taxon>
        <taxon>Actinomycetes</taxon>
        <taxon>Bifidobacteriales</taxon>
        <taxon>Bifidobacteriaceae</taxon>
        <taxon>Bifidobacterium</taxon>
    </lineage>
</organism>
<evidence type="ECO:0000313" key="2">
    <source>
        <dbReference type="Proteomes" id="UP000003656"/>
    </source>
</evidence>